<evidence type="ECO:0000313" key="1">
    <source>
        <dbReference type="EMBL" id="MBU8543329.1"/>
    </source>
</evidence>
<accession>A0ABS6H4E9</accession>
<gene>
    <name evidence="1" type="ORF">JJQ90_06405</name>
</gene>
<dbReference type="Pfam" id="PF01042">
    <property type="entry name" value="Ribonuc_L-PSP"/>
    <property type="match status" value="1"/>
</dbReference>
<comment type="caution">
    <text evidence="1">The sequence shown here is derived from an EMBL/GenBank/DDBJ whole genome shotgun (WGS) entry which is preliminary data.</text>
</comment>
<reference evidence="1 2" key="1">
    <citation type="submission" date="2021-01" db="EMBL/GenBank/DDBJ databases">
        <title>Roseomonas sp. nov, a bacterium isolated from an oil production mixture in Yumen Oilfield.</title>
        <authorList>
            <person name="Wu D."/>
        </authorList>
    </citation>
    <scope>NUCLEOTIDE SEQUENCE [LARGE SCALE GENOMIC DNA]</scope>
    <source>
        <strain evidence="1 2">ROY-5-3</strain>
    </source>
</reference>
<dbReference type="PANTHER" id="PTHR11803:SF39">
    <property type="entry name" value="2-IMINOBUTANOATE_2-IMINOPROPANOATE DEAMINASE"/>
    <property type="match status" value="1"/>
</dbReference>
<protein>
    <submittedName>
        <fullName evidence="1">RidA family protein</fullName>
    </submittedName>
</protein>
<dbReference type="PANTHER" id="PTHR11803">
    <property type="entry name" value="2-IMINOBUTANOATE/2-IMINOPROPANOATE DEAMINASE RIDA"/>
    <property type="match status" value="1"/>
</dbReference>
<evidence type="ECO:0000313" key="2">
    <source>
        <dbReference type="Proteomes" id="UP000689967"/>
    </source>
</evidence>
<dbReference type="Proteomes" id="UP000689967">
    <property type="component" value="Unassembled WGS sequence"/>
</dbReference>
<keyword evidence="2" id="KW-1185">Reference proteome</keyword>
<dbReference type="CDD" id="cd00448">
    <property type="entry name" value="YjgF_YER057c_UK114_family"/>
    <property type="match status" value="1"/>
</dbReference>
<organism evidence="1 2">
    <name type="scientific">Falsiroseomonas oleicola</name>
    <dbReference type="NCBI Taxonomy" id="2801474"/>
    <lineage>
        <taxon>Bacteria</taxon>
        <taxon>Pseudomonadati</taxon>
        <taxon>Pseudomonadota</taxon>
        <taxon>Alphaproteobacteria</taxon>
        <taxon>Acetobacterales</taxon>
        <taxon>Roseomonadaceae</taxon>
        <taxon>Falsiroseomonas</taxon>
    </lineage>
</organism>
<dbReference type="EMBL" id="JAERQM010000001">
    <property type="protein sequence ID" value="MBU8543329.1"/>
    <property type="molecule type" value="Genomic_DNA"/>
</dbReference>
<dbReference type="InterPro" id="IPR006175">
    <property type="entry name" value="YjgF/YER057c/UK114"/>
</dbReference>
<name>A0ABS6H4E9_9PROT</name>
<sequence length="130" mass="13425">MFDILGPPPAGSPRPFSEATRAGGLVFVSGHSAPHDPARGISRGATPAEEVRNALAKVAAILEAAGSGLDRVVQMTMLITDPADYAALNAEYVTHFPNGLPARHTARFGVPTEARVAFACIALAGEPTHA</sequence>
<proteinExistence type="predicted"/>
<dbReference type="RefSeq" id="WP_216873603.1">
    <property type="nucleotide sequence ID" value="NZ_JAERQM010000001.1"/>
</dbReference>